<name>A0A401V0C3_9CELL</name>
<evidence type="ECO:0000313" key="2">
    <source>
        <dbReference type="EMBL" id="GCD20295.1"/>
    </source>
</evidence>
<dbReference type="InterPro" id="IPR050490">
    <property type="entry name" value="Bact_solute-bd_prot1"/>
</dbReference>
<dbReference type="SUPFAM" id="SSF53850">
    <property type="entry name" value="Periplasmic binding protein-like II"/>
    <property type="match status" value="1"/>
</dbReference>
<evidence type="ECO:0000256" key="1">
    <source>
        <dbReference type="SAM" id="SignalP"/>
    </source>
</evidence>
<dbReference type="RefSeq" id="WP_235843425.1">
    <property type="nucleotide sequence ID" value="NZ_BHYL01000132.1"/>
</dbReference>
<comment type="caution">
    <text evidence="2">The sequence shown here is derived from an EMBL/GenBank/DDBJ whole genome shotgun (WGS) entry which is preliminary data.</text>
</comment>
<evidence type="ECO:0000313" key="3">
    <source>
        <dbReference type="Proteomes" id="UP000288246"/>
    </source>
</evidence>
<dbReference type="InterPro" id="IPR006059">
    <property type="entry name" value="SBP"/>
</dbReference>
<dbReference type="Gene3D" id="3.40.190.10">
    <property type="entry name" value="Periplasmic binding protein-like II"/>
    <property type="match status" value="1"/>
</dbReference>
<gene>
    <name evidence="2" type="primary">cebE</name>
    <name evidence="2" type="ORF">CTKZ_18570</name>
</gene>
<sequence length="435" mass="46456">MRKTTRKMWAAAAGVTGIALLATACSSNSGDNSDDEGTEGGNITLTVATFNEFGYTDELFAEYEASHPGVTIEHKKAATSNEARENLNTRLAAGSGLSDIEAIEVDWLPELLQYPDKFVDLNSADVEGRWLDWKAAQATTADGKLIGYGTDIGPEAIAYRSDLFAAAGLPTDRAEVAALLSENGGGWDQYFKVGKQYVDATGKPWFDSAGAIWQGMINQEEAPYEDPSDNTVTAADNPRIKEIYDQVVQAAATDNLSAHLQQWSDDWNAAFQSPDNAFATMLAPGWMLGVIENNSAGVTGWDIADVFPGGAGNWGGSFLTVPEQGAHTEEAKELAAWLTAPEQQLKAYADKGTFPSQLEALESDELLSSTNEFFNNAPAGEILANRAKGITTVYKGPNFFAVNDAFNNALVEVDVNGGNPAEQWDAAIQAVSALG</sequence>
<reference evidence="2 3" key="1">
    <citation type="submission" date="2018-11" db="EMBL/GenBank/DDBJ databases">
        <title>Draft genome sequence of Cellulomonas takizawaensis strain TKZ-21.</title>
        <authorList>
            <person name="Yamamura H."/>
            <person name="Hayashi T."/>
            <person name="Hamada M."/>
            <person name="Serisawa Y."/>
            <person name="Matsuyama K."/>
            <person name="Nakagawa Y."/>
            <person name="Otoguro M."/>
            <person name="Yanagida F."/>
            <person name="Hayakawa M."/>
        </authorList>
    </citation>
    <scope>NUCLEOTIDE SEQUENCE [LARGE SCALE GENOMIC DNA]</scope>
    <source>
        <strain evidence="2 3">TKZ-21</strain>
    </source>
</reference>
<proteinExistence type="predicted"/>
<dbReference type="PANTHER" id="PTHR43649:SF32">
    <property type="entry name" value="SUGAR BINDING SECRETED PROTEIN"/>
    <property type="match status" value="1"/>
</dbReference>
<organism evidence="2 3">
    <name type="scientific">Cellulomonas algicola</name>
    <dbReference type="NCBI Taxonomy" id="2071633"/>
    <lineage>
        <taxon>Bacteria</taxon>
        <taxon>Bacillati</taxon>
        <taxon>Actinomycetota</taxon>
        <taxon>Actinomycetes</taxon>
        <taxon>Micrococcales</taxon>
        <taxon>Cellulomonadaceae</taxon>
        <taxon>Cellulomonas</taxon>
    </lineage>
</organism>
<feature type="chain" id="PRO_5038886561" evidence="1">
    <location>
        <begin position="25"/>
        <end position="435"/>
    </location>
</feature>
<dbReference type="Pfam" id="PF13416">
    <property type="entry name" value="SBP_bac_8"/>
    <property type="match status" value="1"/>
</dbReference>
<protein>
    <submittedName>
        <fullName evidence="2">Sugar ABC transporter substrate-binding protein</fullName>
    </submittedName>
</protein>
<dbReference type="Proteomes" id="UP000288246">
    <property type="component" value="Unassembled WGS sequence"/>
</dbReference>
<dbReference type="PANTHER" id="PTHR43649">
    <property type="entry name" value="ARABINOSE-BINDING PROTEIN-RELATED"/>
    <property type="match status" value="1"/>
</dbReference>
<dbReference type="PROSITE" id="PS51257">
    <property type="entry name" value="PROKAR_LIPOPROTEIN"/>
    <property type="match status" value="1"/>
</dbReference>
<feature type="signal peptide" evidence="1">
    <location>
        <begin position="1"/>
        <end position="24"/>
    </location>
</feature>
<dbReference type="AlphaFoldDB" id="A0A401V0C3"/>
<dbReference type="EMBL" id="BHYL01000132">
    <property type="protein sequence ID" value="GCD20295.1"/>
    <property type="molecule type" value="Genomic_DNA"/>
</dbReference>
<keyword evidence="1" id="KW-0732">Signal</keyword>
<keyword evidence="3" id="KW-1185">Reference proteome</keyword>
<accession>A0A401V0C3</accession>